<dbReference type="Proteomes" id="UP001497516">
    <property type="component" value="Chromosome 5"/>
</dbReference>
<accession>A0AAV2ETU0</accession>
<evidence type="ECO:0000313" key="2">
    <source>
        <dbReference type="EMBL" id="CAL1389102.1"/>
    </source>
</evidence>
<evidence type="ECO:0000256" key="1">
    <source>
        <dbReference type="SAM" id="SignalP"/>
    </source>
</evidence>
<dbReference type="AlphaFoldDB" id="A0AAV2ETU0"/>
<protein>
    <submittedName>
        <fullName evidence="2">Uncharacterized protein</fullName>
    </submittedName>
</protein>
<sequence length="137" mass="15561">MEGIMDLLQLIPLVSIASILCERATVVGNQLWARKRWREVWGPWENGTRHHVSRSGEGAVAEGRDILKRGGRGREEVDWAVVSTDGVWWTGGGLNRWRLLRFAAECRELGRKGMKIEDNARHKGRKVYRVGILESVS</sequence>
<evidence type="ECO:0000313" key="3">
    <source>
        <dbReference type="Proteomes" id="UP001497516"/>
    </source>
</evidence>
<organism evidence="2 3">
    <name type="scientific">Linum trigynum</name>
    <dbReference type="NCBI Taxonomy" id="586398"/>
    <lineage>
        <taxon>Eukaryota</taxon>
        <taxon>Viridiplantae</taxon>
        <taxon>Streptophyta</taxon>
        <taxon>Embryophyta</taxon>
        <taxon>Tracheophyta</taxon>
        <taxon>Spermatophyta</taxon>
        <taxon>Magnoliopsida</taxon>
        <taxon>eudicotyledons</taxon>
        <taxon>Gunneridae</taxon>
        <taxon>Pentapetalae</taxon>
        <taxon>rosids</taxon>
        <taxon>fabids</taxon>
        <taxon>Malpighiales</taxon>
        <taxon>Linaceae</taxon>
        <taxon>Linum</taxon>
    </lineage>
</organism>
<feature type="signal peptide" evidence="1">
    <location>
        <begin position="1"/>
        <end position="16"/>
    </location>
</feature>
<proteinExistence type="predicted"/>
<feature type="chain" id="PRO_5043595391" evidence="1">
    <location>
        <begin position="17"/>
        <end position="137"/>
    </location>
</feature>
<keyword evidence="3" id="KW-1185">Reference proteome</keyword>
<gene>
    <name evidence="2" type="ORF">LTRI10_LOCUS29985</name>
</gene>
<keyword evidence="1" id="KW-0732">Signal</keyword>
<dbReference type="EMBL" id="OZ034818">
    <property type="protein sequence ID" value="CAL1389102.1"/>
    <property type="molecule type" value="Genomic_DNA"/>
</dbReference>
<reference evidence="2 3" key="1">
    <citation type="submission" date="2024-04" db="EMBL/GenBank/DDBJ databases">
        <authorList>
            <person name="Fracassetti M."/>
        </authorList>
    </citation>
    <scope>NUCLEOTIDE SEQUENCE [LARGE SCALE GENOMIC DNA]</scope>
</reference>
<name>A0AAV2ETU0_9ROSI</name>